<dbReference type="EMBL" id="JBHFNS010000080">
    <property type="protein sequence ID" value="MFB2937992.1"/>
    <property type="molecule type" value="Genomic_DNA"/>
</dbReference>
<comment type="caution">
    <text evidence="1">The sequence shown here is derived from an EMBL/GenBank/DDBJ whole genome shotgun (WGS) entry which is preliminary data.</text>
</comment>
<dbReference type="RefSeq" id="WP_413259475.1">
    <property type="nucleotide sequence ID" value="NZ_JBHFNS010000080.1"/>
</dbReference>
<organism evidence="1 2">
    <name type="scientific">Floridaenema fluviatile BLCC-F154</name>
    <dbReference type="NCBI Taxonomy" id="3153640"/>
    <lineage>
        <taxon>Bacteria</taxon>
        <taxon>Bacillati</taxon>
        <taxon>Cyanobacteriota</taxon>
        <taxon>Cyanophyceae</taxon>
        <taxon>Oscillatoriophycideae</taxon>
        <taxon>Aerosakkonematales</taxon>
        <taxon>Aerosakkonemataceae</taxon>
        <taxon>Floridanema</taxon>
        <taxon>Floridanema fluviatile</taxon>
    </lineage>
</organism>
<sequence>MRISHIGGFADRLFDPRKFVSSNSFIDILLQVTRERSIKTLG</sequence>
<evidence type="ECO:0000313" key="1">
    <source>
        <dbReference type="EMBL" id="MFB2937992.1"/>
    </source>
</evidence>
<evidence type="ECO:0000313" key="2">
    <source>
        <dbReference type="Proteomes" id="UP001576776"/>
    </source>
</evidence>
<dbReference type="Proteomes" id="UP001576776">
    <property type="component" value="Unassembled WGS sequence"/>
</dbReference>
<accession>A0ABV4YGV4</accession>
<name>A0ABV4YGV4_9CYAN</name>
<proteinExistence type="predicted"/>
<gene>
    <name evidence="1" type="ORF">ACE1B6_22315</name>
</gene>
<protein>
    <submittedName>
        <fullName evidence="1">Uncharacterized protein</fullName>
    </submittedName>
</protein>
<keyword evidence="2" id="KW-1185">Reference proteome</keyword>
<reference evidence="1 2" key="1">
    <citation type="submission" date="2024-09" db="EMBL/GenBank/DDBJ databases">
        <title>Floridaenema gen nov. (Aerosakkonemataceae, Aerosakkonematales ord. nov., Cyanobacteria) from benthic tropical and subtropical fresh waters, with the description of four new species.</title>
        <authorList>
            <person name="Moretto J.A."/>
            <person name="Berthold D.E."/>
            <person name="Lefler F.W."/>
            <person name="Huang I.-S."/>
            <person name="Laughinghouse H. IV."/>
        </authorList>
    </citation>
    <scope>NUCLEOTIDE SEQUENCE [LARGE SCALE GENOMIC DNA]</scope>
    <source>
        <strain evidence="1 2">BLCC-F154</strain>
    </source>
</reference>